<feature type="region of interest" description="Disordered" evidence="1">
    <location>
        <begin position="1"/>
        <end position="61"/>
    </location>
</feature>
<feature type="compositionally biased region" description="Basic and acidic residues" evidence="1">
    <location>
        <begin position="1"/>
        <end position="20"/>
    </location>
</feature>
<proteinExistence type="predicted"/>
<organism evidence="2">
    <name type="scientific">Mesocestoides corti</name>
    <name type="common">Flatworm</name>
    <dbReference type="NCBI Taxonomy" id="53468"/>
    <lineage>
        <taxon>Eukaryota</taxon>
        <taxon>Metazoa</taxon>
        <taxon>Spiralia</taxon>
        <taxon>Lophotrochozoa</taxon>
        <taxon>Platyhelminthes</taxon>
        <taxon>Cestoda</taxon>
        <taxon>Eucestoda</taxon>
        <taxon>Cyclophyllidea</taxon>
        <taxon>Mesocestoididae</taxon>
        <taxon>Mesocestoides</taxon>
    </lineage>
</organism>
<protein>
    <submittedName>
        <fullName evidence="2">Uncharacterized protein</fullName>
    </submittedName>
</protein>
<feature type="compositionally biased region" description="Low complexity" evidence="1">
    <location>
        <begin position="39"/>
        <end position="51"/>
    </location>
</feature>
<evidence type="ECO:0000256" key="1">
    <source>
        <dbReference type="SAM" id="MobiDB-lite"/>
    </source>
</evidence>
<sequence>MEAMVDEDRSEQREPNDQLSKETLVVREANLQREVRPRSLSSSSSTSAQLSPKRRESRQMHTLIATYATLQETASVPPDPYTFSLPDTLEHFQN</sequence>
<feature type="region of interest" description="Disordered" evidence="1">
    <location>
        <begin position="73"/>
        <end position="94"/>
    </location>
</feature>
<dbReference type="AlphaFoldDB" id="A0A5K3G527"/>
<reference evidence="2" key="1">
    <citation type="submission" date="2019-11" db="UniProtKB">
        <authorList>
            <consortium name="WormBaseParasite"/>
        </authorList>
    </citation>
    <scope>IDENTIFICATION</scope>
</reference>
<name>A0A5K3G527_MESCO</name>
<evidence type="ECO:0000313" key="2">
    <source>
        <dbReference type="WBParaSite" id="MCU_013330-RA"/>
    </source>
</evidence>
<accession>A0A5K3G527</accession>
<dbReference type="WBParaSite" id="MCU_013330-RA">
    <property type="protein sequence ID" value="MCU_013330-RA"/>
    <property type="gene ID" value="MCU_013330"/>
</dbReference>